<dbReference type="AlphaFoldDB" id="A0A2N1NCR1"/>
<proteinExistence type="predicted"/>
<comment type="caution">
    <text evidence="2">The sequence shown here is derived from an EMBL/GenBank/DDBJ whole genome shotgun (WGS) entry which is preliminary data.</text>
</comment>
<dbReference type="EMBL" id="LLXL01000500">
    <property type="protein sequence ID" value="PKK71649.1"/>
    <property type="molecule type" value="Genomic_DNA"/>
</dbReference>
<organism evidence="2 3">
    <name type="scientific">Rhizophagus irregularis</name>
    <dbReference type="NCBI Taxonomy" id="588596"/>
    <lineage>
        <taxon>Eukaryota</taxon>
        <taxon>Fungi</taxon>
        <taxon>Fungi incertae sedis</taxon>
        <taxon>Mucoromycota</taxon>
        <taxon>Glomeromycotina</taxon>
        <taxon>Glomeromycetes</taxon>
        <taxon>Glomerales</taxon>
        <taxon>Glomeraceae</taxon>
        <taxon>Rhizophagus</taxon>
    </lineage>
</organism>
<gene>
    <name evidence="2" type="ORF">RhiirC2_744238</name>
</gene>
<evidence type="ECO:0000256" key="1">
    <source>
        <dbReference type="SAM" id="Phobius"/>
    </source>
</evidence>
<reference evidence="2 3" key="1">
    <citation type="submission" date="2016-04" db="EMBL/GenBank/DDBJ databases">
        <title>Genome analyses suggest a sexual origin of heterokaryosis in a supposedly ancient asexual fungus.</title>
        <authorList>
            <person name="Ropars J."/>
            <person name="Sedzielewska K."/>
            <person name="Noel J."/>
            <person name="Charron P."/>
            <person name="Farinelli L."/>
            <person name="Marton T."/>
            <person name="Kruger M."/>
            <person name="Pelin A."/>
            <person name="Brachmann A."/>
            <person name="Corradi N."/>
        </authorList>
    </citation>
    <scope>NUCLEOTIDE SEQUENCE [LARGE SCALE GENOMIC DNA]</scope>
    <source>
        <strain evidence="2 3">C2</strain>
    </source>
</reference>
<protein>
    <submittedName>
        <fullName evidence="2">Uncharacterized protein</fullName>
    </submittedName>
</protein>
<name>A0A2N1NCR1_9GLOM</name>
<keyword evidence="1" id="KW-0472">Membrane</keyword>
<keyword evidence="1" id="KW-0812">Transmembrane</keyword>
<accession>A0A2N1NCR1</accession>
<dbReference type="Proteomes" id="UP000233469">
    <property type="component" value="Unassembled WGS sequence"/>
</dbReference>
<keyword evidence="1" id="KW-1133">Transmembrane helix</keyword>
<sequence length="78" mass="8513">MLQTLSYNLCYLYASVLCTFSCLVTKRAKLHARDGSFSDTEPEEGADGAAVTFGVVKPELQRVQKCKWGDLPGGTIIL</sequence>
<evidence type="ECO:0000313" key="3">
    <source>
        <dbReference type="Proteomes" id="UP000233469"/>
    </source>
</evidence>
<evidence type="ECO:0000313" key="2">
    <source>
        <dbReference type="EMBL" id="PKK71649.1"/>
    </source>
</evidence>
<feature type="transmembrane region" description="Helical" evidence="1">
    <location>
        <begin position="6"/>
        <end position="24"/>
    </location>
</feature>
<reference evidence="2 3" key="2">
    <citation type="submission" date="2017-10" db="EMBL/GenBank/DDBJ databases">
        <title>Extensive intraspecific genome diversity in a model arbuscular mycorrhizal fungus.</title>
        <authorList>
            <person name="Chen E.C.H."/>
            <person name="Morin E."/>
            <person name="Baudet D."/>
            <person name="Noel J."/>
            <person name="Ndikumana S."/>
            <person name="Charron P."/>
            <person name="St-Onge C."/>
            <person name="Giorgi J."/>
            <person name="Grigoriev I.V."/>
            <person name="Roux C."/>
            <person name="Martin F.M."/>
            <person name="Corradi N."/>
        </authorList>
    </citation>
    <scope>NUCLEOTIDE SEQUENCE [LARGE SCALE GENOMIC DNA]</scope>
    <source>
        <strain evidence="2 3">C2</strain>
    </source>
</reference>